<dbReference type="InterPro" id="IPR003142">
    <property type="entry name" value="BPL_C"/>
</dbReference>
<evidence type="ECO:0000256" key="4">
    <source>
        <dbReference type="ARBA" id="ARBA00023267"/>
    </source>
</evidence>
<gene>
    <name evidence="7" type="ORF">E6H02_06110</name>
</gene>
<keyword evidence="1 7" id="KW-0436">Ligase</keyword>
<dbReference type="SUPFAM" id="SSF50037">
    <property type="entry name" value="C-terminal domain of transcriptional repressors"/>
    <property type="match status" value="1"/>
</dbReference>
<dbReference type="Gene3D" id="2.30.30.100">
    <property type="match status" value="1"/>
</dbReference>
<dbReference type="Pfam" id="PF03099">
    <property type="entry name" value="BPL_LplA_LipB"/>
    <property type="match status" value="1"/>
</dbReference>
<keyword evidence="3" id="KW-0067">ATP-binding</keyword>
<dbReference type="InterPro" id="IPR004408">
    <property type="entry name" value="Biotin_CoA_COase_ligase"/>
</dbReference>
<dbReference type="SUPFAM" id="SSF55681">
    <property type="entry name" value="Class II aaRS and biotin synthetases"/>
    <property type="match status" value="1"/>
</dbReference>
<dbReference type="Pfam" id="PF02237">
    <property type="entry name" value="BPL_C"/>
    <property type="match status" value="1"/>
</dbReference>
<evidence type="ECO:0000256" key="2">
    <source>
        <dbReference type="ARBA" id="ARBA00022741"/>
    </source>
</evidence>
<evidence type="ECO:0000313" key="7">
    <source>
        <dbReference type="EMBL" id="TMJ12242.1"/>
    </source>
</evidence>
<evidence type="ECO:0000256" key="1">
    <source>
        <dbReference type="ARBA" id="ARBA00022598"/>
    </source>
</evidence>
<dbReference type="PANTHER" id="PTHR12835:SF5">
    <property type="entry name" value="BIOTIN--PROTEIN LIGASE"/>
    <property type="match status" value="1"/>
</dbReference>
<dbReference type="Proteomes" id="UP000320393">
    <property type="component" value="Unassembled WGS sequence"/>
</dbReference>
<sequence length="267" mass="28944">MLTGDDRGPGREWAYDDLGTRLVGRYIRWHESVPSTNDIARRLAEIPVPEGTVIGAEEQTAGRGRWGRSWASPRGGVWLSVILRPGLPPDRTPVVGFAAAVAAAEAIRETTRLPARVKWPNDVLVEGRKVVGILAEAAPGAEWVVVGVGINANVPQEALPRTPGYPAASLQVLLGHPVDRGALIRALLRRLDRGYELLRSSGVRAVLTRWREVADTLGRQVCIETPGGQMVGLAQDVDETGALLVRCDDGIVRTVTAGDLRVRERER</sequence>
<name>A0A537LW84_9BACT</name>
<dbReference type="AlphaFoldDB" id="A0A537LW84"/>
<dbReference type="GO" id="GO:0005737">
    <property type="term" value="C:cytoplasm"/>
    <property type="evidence" value="ECO:0007669"/>
    <property type="project" value="TreeGrafter"/>
</dbReference>
<dbReference type="Gene3D" id="3.30.930.10">
    <property type="entry name" value="Bira Bifunctional Protein, Domain 2"/>
    <property type="match status" value="1"/>
</dbReference>
<dbReference type="EC" id="6.3.4.15" evidence="5"/>
<comment type="caution">
    <text evidence="7">The sequence shown here is derived from an EMBL/GenBank/DDBJ whole genome shotgun (WGS) entry which is preliminary data.</text>
</comment>
<dbReference type="EMBL" id="VBAM01000192">
    <property type="protein sequence ID" value="TMJ12242.1"/>
    <property type="molecule type" value="Genomic_DNA"/>
</dbReference>
<dbReference type="GO" id="GO:0004077">
    <property type="term" value="F:biotin--[biotin carboxyl-carrier protein] ligase activity"/>
    <property type="evidence" value="ECO:0007669"/>
    <property type="project" value="UniProtKB-EC"/>
</dbReference>
<dbReference type="InterPro" id="IPR008988">
    <property type="entry name" value="Transcriptional_repressor_C"/>
</dbReference>
<proteinExistence type="predicted"/>
<evidence type="ECO:0000256" key="3">
    <source>
        <dbReference type="ARBA" id="ARBA00022840"/>
    </source>
</evidence>
<accession>A0A537LW84</accession>
<dbReference type="PROSITE" id="PS51733">
    <property type="entry name" value="BPL_LPL_CATALYTIC"/>
    <property type="match status" value="1"/>
</dbReference>
<organism evidence="7 8">
    <name type="scientific">Candidatus Segetimicrobium genomatis</name>
    <dbReference type="NCBI Taxonomy" id="2569760"/>
    <lineage>
        <taxon>Bacteria</taxon>
        <taxon>Bacillati</taxon>
        <taxon>Candidatus Sysuimicrobiota</taxon>
        <taxon>Candidatus Sysuimicrobiia</taxon>
        <taxon>Candidatus Sysuimicrobiales</taxon>
        <taxon>Candidatus Segetimicrobiaceae</taxon>
        <taxon>Candidatus Segetimicrobium</taxon>
    </lineage>
</organism>
<dbReference type="NCBIfam" id="TIGR00121">
    <property type="entry name" value="birA_ligase"/>
    <property type="match status" value="1"/>
</dbReference>
<reference evidence="7 8" key="1">
    <citation type="journal article" date="2019" name="Nat. Microbiol.">
        <title>Mediterranean grassland soil C-N compound turnover is dependent on rainfall and depth, and is mediated by genomically divergent microorganisms.</title>
        <authorList>
            <person name="Diamond S."/>
            <person name="Andeer P.F."/>
            <person name="Li Z."/>
            <person name="Crits-Christoph A."/>
            <person name="Burstein D."/>
            <person name="Anantharaman K."/>
            <person name="Lane K.R."/>
            <person name="Thomas B.C."/>
            <person name="Pan C."/>
            <person name="Northen T.R."/>
            <person name="Banfield J.F."/>
        </authorList>
    </citation>
    <scope>NUCLEOTIDE SEQUENCE [LARGE SCALE GENOMIC DNA]</scope>
    <source>
        <strain evidence="7">NP_5</strain>
    </source>
</reference>
<keyword evidence="2" id="KW-0547">Nucleotide-binding</keyword>
<evidence type="ECO:0000313" key="8">
    <source>
        <dbReference type="Proteomes" id="UP000320393"/>
    </source>
</evidence>
<dbReference type="PANTHER" id="PTHR12835">
    <property type="entry name" value="BIOTIN PROTEIN LIGASE"/>
    <property type="match status" value="1"/>
</dbReference>
<evidence type="ECO:0000256" key="5">
    <source>
        <dbReference type="ARBA" id="ARBA00024227"/>
    </source>
</evidence>
<dbReference type="InterPro" id="IPR004143">
    <property type="entry name" value="BPL_LPL_catalytic"/>
</dbReference>
<dbReference type="GO" id="GO:0005524">
    <property type="term" value="F:ATP binding"/>
    <property type="evidence" value="ECO:0007669"/>
    <property type="project" value="UniProtKB-KW"/>
</dbReference>
<dbReference type="InterPro" id="IPR045864">
    <property type="entry name" value="aa-tRNA-synth_II/BPL/LPL"/>
</dbReference>
<evidence type="ECO:0000259" key="6">
    <source>
        <dbReference type="PROSITE" id="PS51733"/>
    </source>
</evidence>
<keyword evidence="4" id="KW-0092">Biotin</keyword>
<feature type="domain" description="BPL/LPL catalytic" evidence="6">
    <location>
        <begin position="12"/>
        <end position="199"/>
    </location>
</feature>
<protein>
    <recommendedName>
        <fullName evidence="5">biotin--[biotin carboxyl-carrier protein] ligase</fullName>
        <ecNumber evidence="5">6.3.4.15</ecNumber>
    </recommendedName>
</protein>
<dbReference type="CDD" id="cd16442">
    <property type="entry name" value="BPL"/>
    <property type="match status" value="1"/>
</dbReference>